<feature type="compositionally biased region" description="Pro residues" evidence="1">
    <location>
        <begin position="281"/>
        <end position="314"/>
    </location>
</feature>
<feature type="region of interest" description="Disordered" evidence="1">
    <location>
        <begin position="107"/>
        <end position="139"/>
    </location>
</feature>
<feature type="non-terminal residue" evidence="2">
    <location>
        <position position="314"/>
    </location>
</feature>
<name>A0A1B6CQ66_9HEMI</name>
<dbReference type="EMBL" id="GEDC01011146">
    <property type="protein sequence ID" value="JAS26152.1"/>
    <property type="molecule type" value="Transcribed_RNA"/>
</dbReference>
<organism evidence="2">
    <name type="scientific">Clastoptera arizonana</name>
    <name type="common">Arizona spittle bug</name>
    <dbReference type="NCBI Taxonomy" id="38151"/>
    <lineage>
        <taxon>Eukaryota</taxon>
        <taxon>Metazoa</taxon>
        <taxon>Ecdysozoa</taxon>
        <taxon>Arthropoda</taxon>
        <taxon>Hexapoda</taxon>
        <taxon>Insecta</taxon>
        <taxon>Pterygota</taxon>
        <taxon>Neoptera</taxon>
        <taxon>Paraneoptera</taxon>
        <taxon>Hemiptera</taxon>
        <taxon>Auchenorrhyncha</taxon>
        <taxon>Cercopoidea</taxon>
        <taxon>Clastopteridae</taxon>
        <taxon>Clastoptera</taxon>
    </lineage>
</organism>
<feature type="compositionally biased region" description="Polar residues" evidence="1">
    <location>
        <begin position="107"/>
        <end position="126"/>
    </location>
</feature>
<feature type="compositionally biased region" description="Polar residues" evidence="1">
    <location>
        <begin position="51"/>
        <end position="85"/>
    </location>
</feature>
<feature type="region of interest" description="Disordered" evidence="1">
    <location>
        <begin position="164"/>
        <end position="186"/>
    </location>
</feature>
<proteinExistence type="predicted"/>
<dbReference type="AlphaFoldDB" id="A0A1B6CQ66"/>
<feature type="region of interest" description="Disordered" evidence="1">
    <location>
        <begin position="51"/>
        <end position="94"/>
    </location>
</feature>
<evidence type="ECO:0000313" key="3">
    <source>
        <dbReference type="EMBL" id="JAS26152.1"/>
    </source>
</evidence>
<accession>A0A1B6CQ66</accession>
<dbReference type="EMBL" id="GEDC01021764">
    <property type="protein sequence ID" value="JAS15534.1"/>
    <property type="molecule type" value="Transcribed_RNA"/>
</dbReference>
<feature type="compositionally biased region" description="Low complexity" evidence="1">
    <location>
        <begin position="127"/>
        <end position="139"/>
    </location>
</feature>
<reference evidence="2" key="1">
    <citation type="submission" date="2015-12" db="EMBL/GenBank/DDBJ databases">
        <title>De novo transcriptome assembly of four potential Pierce s Disease insect vectors from Arizona vineyards.</title>
        <authorList>
            <person name="Tassone E.E."/>
        </authorList>
    </citation>
    <scope>NUCLEOTIDE SEQUENCE</scope>
</reference>
<feature type="region of interest" description="Disordered" evidence="1">
    <location>
        <begin position="245"/>
        <end position="314"/>
    </location>
</feature>
<sequence length="314" mass="35204">MERPERPRRHRTVCFRSGLRSTRTPHSDSNNLTELDLDDSYNLRYRRSPIRVSNTNPYNNSFSDYIPRTSTTTTSYEGNEQVSFSQDRHSGESDQYPYYFVQNPSTSQGTIDLSVPSTSRRVQTPASSSIRYSDSTYSSRPNEIRSAMRVTRMFPNRPTLVARRRLVREDSRSPPPTGSLSLTSENEDDPFLYLRGLIPSANNATNRVAYVDNKIPEENGLFFNNCNESDILPYVRRIMSPERRLPFSSHPQPRSPPLPPVMLQTTPSPEYMPFSPHTPISSPPASPVTSPPASPIASPPASPIASPPASPIAS</sequence>
<protein>
    <submittedName>
        <fullName evidence="2">Uncharacterized protein</fullName>
    </submittedName>
</protein>
<gene>
    <name evidence="2" type="ORF">g.23623</name>
    <name evidence="3" type="ORF">g.23624</name>
</gene>
<evidence type="ECO:0000313" key="2">
    <source>
        <dbReference type="EMBL" id="JAS15534.1"/>
    </source>
</evidence>
<evidence type="ECO:0000256" key="1">
    <source>
        <dbReference type="SAM" id="MobiDB-lite"/>
    </source>
</evidence>